<protein>
    <recommendedName>
        <fullName evidence="3">Outer membrane protein beta-barrel domain-containing protein</fullName>
    </recommendedName>
</protein>
<dbReference type="Proteomes" id="UP000321464">
    <property type="component" value="Unassembled WGS sequence"/>
</dbReference>
<evidence type="ECO:0000313" key="4">
    <source>
        <dbReference type="EMBL" id="GEO00520.1"/>
    </source>
</evidence>
<keyword evidence="5" id="KW-1185">Reference proteome</keyword>
<feature type="signal peptide" evidence="2">
    <location>
        <begin position="1"/>
        <end position="23"/>
    </location>
</feature>
<evidence type="ECO:0000256" key="2">
    <source>
        <dbReference type="SAM" id="SignalP"/>
    </source>
</evidence>
<organism evidence="4 5">
    <name type="scientific">Novosphingobium sediminis</name>
    <dbReference type="NCBI Taxonomy" id="707214"/>
    <lineage>
        <taxon>Bacteria</taxon>
        <taxon>Pseudomonadati</taxon>
        <taxon>Pseudomonadota</taxon>
        <taxon>Alphaproteobacteria</taxon>
        <taxon>Sphingomonadales</taxon>
        <taxon>Sphingomonadaceae</taxon>
        <taxon>Novosphingobium</taxon>
    </lineage>
</organism>
<sequence>MRKKYLPLAAACFAVAMANNANAQTYVGVSAGISAPHNSNNTGTFTSDVPATTAAPAYPAIPAGTPLGWKTSFDVGYNFAAQIGHRFDNGFRIEGEFAFTRANVRRHSGVTVGGTNIDAVDASVLTRGPTVGSTVGQVVDSGIGSQRGIAGFVNAYYDFNHGGSFQPYVGGGIGVQETKFDYRPSNIDVGQAKDTNFAWQLMAGATYKLGPKFELFGQYNYRDGGKTRMALDLVPANLDAKSRQSLVSLGFRIPLGK</sequence>
<dbReference type="EMBL" id="BJYR01000015">
    <property type="protein sequence ID" value="GEO00520.1"/>
    <property type="molecule type" value="Genomic_DNA"/>
</dbReference>
<evidence type="ECO:0000256" key="1">
    <source>
        <dbReference type="ARBA" id="ARBA00022729"/>
    </source>
</evidence>
<accession>A0A512ALD5</accession>
<dbReference type="SUPFAM" id="SSF56925">
    <property type="entry name" value="OMPA-like"/>
    <property type="match status" value="1"/>
</dbReference>
<dbReference type="InterPro" id="IPR011250">
    <property type="entry name" value="OMP/PagP_B-barrel"/>
</dbReference>
<keyword evidence="1 2" id="KW-0732">Signal</keyword>
<gene>
    <name evidence="4" type="ORF">NSE01_23520</name>
</gene>
<feature type="chain" id="PRO_5021874859" description="Outer membrane protein beta-barrel domain-containing protein" evidence="2">
    <location>
        <begin position="24"/>
        <end position="257"/>
    </location>
</feature>
<dbReference type="AlphaFoldDB" id="A0A512ALD5"/>
<proteinExistence type="predicted"/>
<comment type="caution">
    <text evidence="4">The sequence shown here is derived from an EMBL/GenBank/DDBJ whole genome shotgun (WGS) entry which is preliminary data.</text>
</comment>
<reference evidence="4 5" key="1">
    <citation type="submission" date="2019-07" db="EMBL/GenBank/DDBJ databases">
        <title>Whole genome shotgun sequence of Novosphingobium sediminis NBRC 106119.</title>
        <authorList>
            <person name="Hosoyama A."/>
            <person name="Uohara A."/>
            <person name="Ohji S."/>
            <person name="Ichikawa N."/>
        </authorList>
    </citation>
    <scope>NUCLEOTIDE SEQUENCE [LARGE SCALE GENOMIC DNA]</scope>
    <source>
        <strain evidence="4 5">NBRC 106119</strain>
    </source>
</reference>
<dbReference type="Gene3D" id="2.40.160.20">
    <property type="match status" value="1"/>
</dbReference>
<dbReference type="Pfam" id="PF13505">
    <property type="entry name" value="OMP_b-brl"/>
    <property type="match status" value="1"/>
</dbReference>
<feature type="domain" description="Outer membrane protein beta-barrel" evidence="3">
    <location>
        <begin position="8"/>
        <end position="252"/>
    </location>
</feature>
<dbReference type="InterPro" id="IPR027385">
    <property type="entry name" value="Beta-barrel_OMP"/>
</dbReference>
<evidence type="ECO:0000313" key="5">
    <source>
        <dbReference type="Proteomes" id="UP000321464"/>
    </source>
</evidence>
<name>A0A512ALD5_9SPHN</name>
<evidence type="ECO:0000259" key="3">
    <source>
        <dbReference type="Pfam" id="PF13505"/>
    </source>
</evidence>